<dbReference type="PRINTS" id="PR00701">
    <property type="entry name" value="60KDINNERMP"/>
</dbReference>
<name>F2NU13_TRES6</name>
<feature type="transmembrane region" description="Helical" evidence="13">
    <location>
        <begin position="369"/>
        <end position="387"/>
    </location>
</feature>
<dbReference type="NCBIfam" id="TIGR03593">
    <property type="entry name" value="yidC_nterm"/>
    <property type="match status" value="1"/>
</dbReference>
<keyword evidence="4 13" id="KW-0813">Transport</keyword>
<comment type="function">
    <text evidence="13">Required for the insertion and/or proper folding and/or complex formation of integral membrane proteins into the membrane. Involved in integration of membrane proteins that insert both dependently and independently of the Sec translocase complex, as well as at least some lipoproteins. Aids folding of multispanning membrane proteins.</text>
</comment>
<feature type="transmembrane region" description="Helical" evidence="13">
    <location>
        <begin position="539"/>
        <end position="558"/>
    </location>
</feature>
<proteinExistence type="inferred from homology"/>
<evidence type="ECO:0000256" key="3">
    <source>
        <dbReference type="ARBA" id="ARBA00015325"/>
    </source>
</evidence>
<dbReference type="AlphaFoldDB" id="F2NU13"/>
<evidence type="ECO:0000259" key="15">
    <source>
        <dbReference type="Pfam" id="PF02096"/>
    </source>
</evidence>
<feature type="transmembrane region" description="Helical" evidence="13">
    <location>
        <begin position="434"/>
        <end position="455"/>
    </location>
</feature>
<keyword evidence="10 13" id="KW-0143">Chaperone</keyword>
<dbReference type="GeneID" id="302997258"/>
<comment type="similarity">
    <text evidence="2 13">Belongs to the OXA1/ALB3/YidC family. Type 1 subfamily.</text>
</comment>
<keyword evidence="5 13" id="KW-1003">Cell membrane</keyword>
<dbReference type="EMBL" id="CP002631">
    <property type="protein sequence ID" value="AEB12977.1"/>
    <property type="molecule type" value="Genomic_DNA"/>
</dbReference>
<evidence type="ECO:0000256" key="8">
    <source>
        <dbReference type="ARBA" id="ARBA00022989"/>
    </source>
</evidence>
<dbReference type="CDD" id="cd20070">
    <property type="entry name" value="5TM_YidC_Alb3"/>
    <property type="match status" value="1"/>
</dbReference>
<evidence type="ECO:0000256" key="14">
    <source>
        <dbReference type="SAM" id="Coils"/>
    </source>
</evidence>
<evidence type="ECO:0000256" key="1">
    <source>
        <dbReference type="ARBA" id="ARBA00004429"/>
    </source>
</evidence>
<dbReference type="InterPro" id="IPR001708">
    <property type="entry name" value="YidC/ALB3/OXA1/COX18"/>
</dbReference>
<sequence length="602" mass="68776">MEKNTILAIALSTIVLVVSLFIQTKYVMPRQQERAREQAAEFEAKKEEQEAQIKAEKEMISASFSEATVQNSEDVQEFVISTNKAKVTFTNRGGDITSYKLLEHKDKETGSGVEMVNNVTSSNRAFSLSFCGTENPALNDIFNVTKKDDYTILFYRDYEIKDSEGNPKKFTLGKRYTFSPDDYAFKLDVSIISKEGGEFGIGGAAYTLRTAPQIGPKYDKKNRYEVRQFLALNGGKKFRKNISDKFYDLNSVDWAGVGGKYFTMLVKPSSPSDMLGKIKVSTKSENEDGCQIFIPRKPVLDETSNDTYYIYVGPRQERELIKYNDQTKNAWNLSNAKFNEALQTTGFLSWIEIILKWCLEKINLIAHNWGISIIILTILLKIVLFPLNKNAAVGSLKMQKIQPKMKVLQEKYKNDQQKLSMEMQKLYKEAGYNPMSGCLPMVVQMFILFALYNVFNNYFEFRGASFVKGWIEDLSAGDSIWTWKRNIPFISAFTMNNLRLLPFIYTASQLLNGKITQYGNPGTGANQSQMKFMMYGMPLMFFFLFYNVPSGLLLYWAVSNIIQIGQQLVINSVMNKKRSELENEKTVNKNVLKFKGGKKKTR</sequence>
<feature type="domain" description="Membrane insertase YidC N-terminal" evidence="16">
    <location>
        <begin position="79"/>
        <end position="328"/>
    </location>
</feature>
<evidence type="ECO:0000256" key="7">
    <source>
        <dbReference type="ARBA" id="ARBA00022927"/>
    </source>
</evidence>
<dbReference type="RefSeq" id="WP_013700288.1">
    <property type="nucleotide sequence ID" value="NC_015385.1"/>
</dbReference>
<evidence type="ECO:0000256" key="5">
    <source>
        <dbReference type="ARBA" id="ARBA00022475"/>
    </source>
</evidence>
<evidence type="ECO:0000256" key="6">
    <source>
        <dbReference type="ARBA" id="ARBA00022692"/>
    </source>
</evidence>
<keyword evidence="6 13" id="KW-0812">Transmembrane</keyword>
<dbReference type="Pfam" id="PF02096">
    <property type="entry name" value="60KD_IMP"/>
    <property type="match status" value="1"/>
</dbReference>
<dbReference type="GO" id="GO:0032977">
    <property type="term" value="F:membrane insertase activity"/>
    <property type="evidence" value="ECO:0007669"/>
    <property type="project" value="InterPro"/>
</dbReference>
<dbReference type="InterPro" id="IPR028055">
    <property type="entry name" value="YidC/Oxa/ALB_C"/>
</dbReference>
<reference evidence="18" key="2">
    <citation type="submission" date="2011-04" db="EMBL/GenBank/DDBJ databases">
        <title>The complete genome of chromosome of Treponema succinifaciens DSM 2489.</title>
        <authorList>
            <person name="Lucas S."/>
            <person name="Copeland A."/>
            <person name="Lapidus A."/>
            <person name="Bruce D."/>
            <person name="Goodwin L."/>
            <person name="Pitluck S."/>
            <person name="Peters L."/>
            <person name="Kyrpides N."/>
            <person name="Mavromatis K."/>
            <person name="Ivanova N."/>
            <person name="Ovchinnikova G."/>
            <person name="Teshima H."/>
            <person name="Detter J.C."/>
            <person name="Tapia R."/>
            <person name="Han C."/>
            <person name="Land M."/>
            <person name="Hauser L."/>
            <person name="Markowitz V."/>
            <person name="Cheng J.-F."/>
            <person name="Hugenholtz P."/>
            <person name="Woyke T."/>
            <person name="Wu D."/>
            <person name="Gronow S."/>
            <person name="Wellnitz S."/>
            <person name="Brambilla E."/>
            <person name="Klenk H.-P."/>
            <person name="Eisen J.A."/>
        </authorList>
    </citation>
    <scope>NUCLEOTIDE SEQUENCE [LARGE SCALE GENOMIC DNA]</scope>
    <source>
        <strain evidence="18">ATCC 33096 / DSM 2489 / 6091</strain>
    </source>
</reference>
<dbReference type="InterPro" id="IPR028053">
    <property type="entry name" value="Membr_insert_YidC_N"/>
</dbReference>
<dbReference type="PANTHER" id="PTHR12428">
    <property type="entry name" value="OXA1"/>
    <property type="match status" value="1"/>
</dbReference>
<dbReference type="InterPro" id="IPR019998">
    <property type="entry name" value="Membr_insert_YidC"/>
</dbReference>
<evidence type="ECO:0000256" key="9">
    <source>
        <dbReference type="ARBA" id="ARBA00023136"/>
    </source>
</evidence>
<evidence type="ECO:0000256" key="2">
    <source>
        <dbReference type="ARBA" id="ARBA00010527"/>
    </source>
</evidence>
<evidence type="ECO:0000256" key="13">
    <source>
        <dbReference type="HAMAP-Rule" id="MF_01810"/>
    </source>
</evidence>
<reference evidence="17 18" key="1">
    <citation type="journal article" date="2011" name="Stand. Genomic Sci.">
        <title>Complete genome sequence of Treponema succinifaciens type strain (6091).</title>
        <authorList>
            <person name="Han C."/>
            <person name="Gronow S."/>
            <person name="Teshima H."/>
            <person name="Lapidus A."/>
            <person name="Nolan M."/>
            <person name="Lucas S."/>
            <person name="Hammon N."/>
            <person name="Deshpande S."/>
            <person name="Cheng J.F."/>
            <person name="Zeytun A."/>
            <person name="Tapia R."/>
            <person name="Goodwin L."/>
            <person name="Pitluck S."/>
            <person name="Liolios K."/>
            <person name="Pagani I."/>
            <person name="Ivanova N."/>
            <person name="Mavromatis K."/>
            <person name="Mikhailova N."/>
            <person name="Huntemann M."/>
            <person name="Pati A."/>
            <person name="Chen A."/>
            <person name="Palaniappan K."/>
            <person name="Land M."/>
            <person name="Hauser L."/>
            <person name="Brambilla E.M."/>
            <person name="Rohde M."/>
            <person name="Goker M."/>
            <person name="Woyke T."/>
            <person name="Bristow J."/>
            <person name="Eisen J.A."/>
            <person name="Markowitz V."/>
            <person name="Hugenholtz P."/>
            <person name="Kyrpides N.C."/>
            <person name="Klenk H.P."/>
            <person name="Detter J.C."/>
        </authorList>
    </citation>
    <scope>NUCLEOTIDE SEQUENCE [LARGE SCALE GENOMIC DNA]</scope>
    <source>
        <strain evidence="18">ATCC 33096 / DSM 2489 / 6091</strain>
    </source>
</reference>
<dbReference type="Pfam" id="PF14849">
    <property type="entry name" value="YidC_periplas"/>
    <property type="match status" value="1"/>
</dbReference>
<dbReference type="Proteomes" id="UP000006852">
    <property type="component" value="Chromosome"/>
</dbReference>
<evidence type="ECO:0000313" key="17">
    <source>
        <dbReference type="EMBL" id="AEB12977.1"/>
    </source>
</evidence>
<comment type="subcellular location">
    <subcellularLocation>
        <location evidence="1 13">Cell inner membrane</location>
        <topology evidence="1 13">Multi-pass membrane protein</topology>
    </subcellularLocation>
</comment>
<protein>
    <recommendedName>
        <fullName evidence="3 13">Membrane protein insertase YidC</fullName>
    </recommendedName>
    <alternativeName>
        <fullName evidence="12 13">Foldase YidC</fullName>
    </alternativeName>
    <alternativeName>
        <fullName evidence="11 13">Membrane integrase YidC</fullName>
    </alternativeName>
    <alternativeName>
        <fullName evidence="13">Membrane protein YidC</fullName>
    </alternativeName>
</protein>
<dbReference type="CDD" id="cd19961">
    <property type="entry name" value="EcYidC-like_peri"/>
    <property type="match status" value="1"/>
</dbReference>
<evidence type="ECO:0000256" key="4">
    <source>
        <dbReference type="ARBA" id="ARBA00022448"/>
    </source>
</evidence>
<dbReference type="PANTHER" id="PTHR12428:SF65">
    <property type="entry name" value="CYTOCHROME C OXIDASE ASSEMBLY PROTEIN COX18, MITOCHONDRIAL"/>
    <property type="match status" value="1"/>
</dbReference>
<keyword evidence="8 13" id="KW-1133">Transmembrane helix</keyword>
<organism evidence="17 18">
    <name type="scientific">Treponema succinifaciens (strain ATCC 33096 / DSM 2489 / 6091)</name>
    <dbReference type="NCBI Taxonomy" id="869209"/>
    <lineage>
        <taxon>Bacteria</taxon>
        <taxon>Pseudomonadati</taxon>
        <taxon>Spirochaetota</taxon>
        <taxon>Spirochaetia</taxon>
        <taxon>Spirochaetales</taxon>
        <taxon>Treponemataceae</taxon>
        <taxon>Treponema</taxon>
    </lineage>
</organism>
<dbReference type="OrthoDB" id="9780552at2"/>
<gene>
    <name evidence="13" type="primary">yidC</name>
    <name evidence="17" type="ordered locus">Tresu_0007</name>
</gene>
<dbReference type="GO" id="GO:0005886">
    <property type="term" value="C:plasma membrane"/>
    <property type="evidence" value="ECO:0007669"/>
    <property type="project" value="UniProtKB-SubCell"/>
</dbReference>
<evidence type="ECO:0000256" key="12">
    <source>
        <dbReference type="ARBA" id="ARBA00033342"/>
    </source>
</evidence>
<keyword evidence="9 13" id="KW-0472">Membrane</keyword>
<evidence type="ECO:0000256" key="10">
    <source>
        <dbReference type="ARBA" id="ARBA00023186"/>
    </source>
</evidence>
<keyword evidence="18" id="KW-1185">Reference proteome</keyword>
<dbReference type="HOGENOM" id="CLU_016535_2_0_12"/>
<feature type="domain" description="Membrane insertase YidC/Oxa/ALB C-terminal" evidence="15">
    <location>
        <begin position="369"/>
        <end position="571"/>
    </location>
</feature>
<dbReference type="NCBIfam" id="TIGR03592">
    <property type="entry name" value="yidC_oxa1_cterm"/>
    <property type="match status" value="1"/>
</dbReference>
<dbReference type="InterPro" id="IPR047196">
    <property type="entry name" value="YidC_ALB_C"/>
</dbReference>
<dbReference type="InterPro" id="IPR038221">
    <property type="entry name" value="YidC_periplasmic_sf"/>
</dbReference>
<evidence type="ECO:0000259" key="16">
    <source>
        <dbReference type="Pfam" id="PF14849"/>
    </source>
</evidence>
<evidence type="ECO:0000256" key="11">
    <source>
        <dbReference type="ARBA" id="ARBA00033245"/>
    </source>
</evidence>
<dbReference type="GO" id="GO:0051205">
    <property type="term" value="P:protein insertion into membrane"/>
    <property type="evidence" value="ECO:0007669"/>
    <property type="project" value="TreeGrafter"/>
</dbReference>
<dbReference type="KEGG" id="tsu:Tresu_0007"/>
<keyword evidence="14" id="KW-0175">Coiled coil</keyword>
<keyword evidence="13" id="KW-0997">Cell inner membrane</keyword>
<dbReference type="GO" id="GO:0015031">
    <property type="term" value="P:protein transport"/>
    <property type="evidence" value="ECO:0007669"/>
    <property type="project" value="UniProtKB-KW"/>
</dbReference>
<dbReference type="STRING" id="869209.Tresu_0007"/>
<dbReference type="Gene3D" id="2.70.98.90">
    <property type="match status" value="1"/>
</dbReference>
<comment type="subunit">
    <text evidence="13">Interacts with the Sec translocase complex via SecD. Specifically interacts with transmembrane segments of nascent integral membrane proteins during membrane integration.</text>
</comment>
<dbReference type="eggNOG" id="COG0706">
    <property type="taxonomic scope" value="Bacteria"/>
</dbReference>
<feature type="coiled-coil region" evidence="14">
    <location>
        <begin position="30"/>
        <end position="59"/>
    </location>
</feature>
<dbReference type="HAMAP" id="MF_01810">
    <property type="entry name" value="YidC_type1"/>
    <property type="match status" value="1"/>
</dbReference>
<accession>F2NU13</accession>
<evidence type="ECO:0000313" key="18">
    <source>
        <dbReference type="Proteomes" id="UP000006852"/>
    </source>
</evidence>
<keyword evidence="7 13" id="KW-0653">Protein transport</keyword>
<feature type="transmembrane region" description="Helical" evidence="13">
    <location>
        <begin position="6"/>
        <end position="28"/>
    </location>
</feature>